<comment type="caution">
    <text evidence="1">The sequence shown here is derived from an EMBL/GenBank/DDBJ whole genome shotgun (WGS) entry which is preliminary data.</text>
</comment>
<protein>
    <submittedName>
        <fullName evidence="1">Uncharacterized protein</fullName>
    </submittedName>
</protein>
<organism evidence="1 2">
    <name type="scientific">Coemansia aciculifera</name>
    <dbReference type="NCBI Taxonomy" id="417176"/>
    <lineage>
        <taxon>Eukaryota</taxon>
        <taxon>Fungi</taxon>
        <taxon>Fungi incertae sedis</taxon>
        <taxon>Zoopagomycota</taxon>
        <taxon>Kickxellomycotina</taxon>
        <taxon>Kickxellomycetes</taxon>
        <taxon>Kickxellales</taxon>
        <taxon>Kickxellaceae</taxon>
        <taxon>Coemansia</taxon>
    </lineage>
</organism>
<proteinExistence type="predicted"/>
<dbReference type="EMBL" id="JANBVB010001106">
    <property type="protein sequence ID" value="KAJ2891073.1"/>
    <property type="molecule type" value="Genomic_DNA"/>
</dbReference>
<name>A0ACC1M1D5_9FUNG</name>
<gene>
    <name evidence="1" type="ORF">IWW38_003786</name>
</gene>
<evidence type="ECO:0000313" key="2">
    <source>
        <dbReference type="Proteomes" id="UP001139981"/>
    </source>
</evidence>
<sequence>ASGISSLQTLVATHSRVLSRSDIDFAAPFLAQSLRERAFASVVRGVEETTALACQKLAAVANGVERAGSEQSWDQLAVPTRPPLDLPDTFAAQRSAADPVELLDCYRVSPVGLLQYPLWAQLLHSFRECLHSLRILVLASDSAVPACGNTSEALVLLSMVSIVLESELIRTATALASLCEQSLPARARQAARDACVAFVFGLVRNAAEIFEEVTTLCEDSTAVGSSSEGQNNSVDPTVTLYSEAIYAPLVHYI</sequence>
<evidence type="ECO:0000313" key="1">
    <source>
        <dbReference type="EMBL" id="KAJ2891073.1"/>
    </source>
</evidence>
<reference evidence="1" key="1">
    <citation type="submission" date="2022-07" db="EMBL/GenBank/DDBJ databases">
        <title>Phylogenomic reconstructions and comparative analyses of Kickxellomycotina fungi.</title>
        <authorList>
            <person name="Reynolds N.K."/>
            <person name="Stajich J.E."/>
            <person name="Barry K."/>
            <person name="Grigoriev I.V."/>
            <person name="Crous P."/>
            <person name="Smith M.E."/>
        </authorList>
    </citation>
    <scope>NUCLEOTIDE SEQUENCE</scope>
    <source>
        <strain evidence="1">CBS 190363</strain>
    </source>
</reference>
<accession>A0ACC1M1D5</accession>
<dbReference type="Proteomes" id="UP001139981">
    <property type="component" value="Unassembled WGS sequence"/>
</dbReference>
<keyword evidence="2" id="KW-1185">Reference proteome</keyword>
<feature type="non-terminal residue" evidence="1">
    <location>
        <position position="1"/>
    </location>
</feature>